<dbReference type="Proteomes" id="UP001153069">
    <property type="component" value="Unassembled WGS sequence"/>
</dbReference>
<proteinExistence type="predicted"/>
<keyword evidence="3" id="KW-1185">Reference proteome</keyword>
<gene>
    <name evidence="2" type="ORF">SEMRO_1215_G253110.1</name>
</gene>
<feature type="compositionally biased region" description="Basic and acidic residues" evidence="1">
    <location>
        <begin position="33"/>
        <end position="42"/>
    </location>
</feature>
<organism evidence="2 3">
    <name type="scientific">Seminavis robusta</name>
    <dbReference type="NCBI Taxonomy" id="568900"/>
    <lineage>
        <taxon>Eukaryota</taxon>
        <taxon>Sar</taxon>
        <taxon>Stramenopiles</taxon>
        <taxon>Ochrophyta</taxon>
        <taxon>Bacillariophyta</taxon>
        <taxon>Bacillariophyceae</taxon>
        <taxon>Bacillariophycidae</taxon>
        <taxon>Naviculales</taxon>
        <taxon>Naviculaceae</taxon>
        <taxon>Seminavis</taxon>
    </lineage>
</organism>
<name>A0A9N8HR10_9STRA</name>
<reference evidence="2" key="1">
    <citation type="submission" date="2020-06" db="EMBL/GenBank/DDBJ databases">
        <authorList>
            <consortium name="Plant Systems Biology data submission"/>
        </authorList>
    </citation>
    <scope>NUCLEOTIDE SEQUENCE</scope>
    <source>
        <strain evidence="2">D6</strain>
    </source>
</reference>
<dbReference type="OrthoDB" id="203803at2759"/>
<comment type="caution">
    <text evidence="2">The sequence shown here is derived from an EMBL/GenBank/DDBJ whole genome shotgun (WGS) entry which is preliminary data.</text>
</comment>
<evidence type="ECO:0000256" key="1">
    <source>
        <dbReference type="SAM" id="MobiDB-lite"/>
    </source>
</evidence>
<sequence length="140" mass="16020">MAPASDDSSDSDESEDRRFLPQSHKGWQGENLELDHQRESIRQHKTKATSAAVDISQFQNHEVGKGYQAKHVIRQQVASQDTVKIKDMTGDKKKRKKEKRQREETEKVDTTDTPKAKVQKYLSSPGLILFRGEIEDILKS</sequence>
<dbReference type="EMBL" id="CAICTM010001213">
    <property type="protein sequence ID" value="CAB9521620.1"/>
    <property type="molecule type" value="Genomic_DNA"/>
</dbReference>
<protein>
    <submittedName>
        <fullName evidence="2">Uncharacterized protein</fullName>
    </submittedName>
</protein>
<accession>A0A9N8HR10</accession>
<feature type="region of interest" description="Disordered" evidence="1">
    <location>
        <begin position="75"/>
        <end position="117"/>
    </location>
</feature>
<dbReference type="AlphaFoldDB" id="A0A9N8HR10"/>
<evidence type="ECO:0000313" key="2">
    <source>
        <dbReference type="EMBL" id="CAB9521620.1"/>
    </source>
</evidence>
<evidence type="ECO:0000313" key="3">
    <source>
        <dbReference type="Proteomes" id="UP001153069"/>
    </source>
</evidence>
<feature type="region of interest" description="Disordered" evidence="1">
    <location>
        <begin position="1"/>
        <end position="48"/>
    </location>
</feature>
<feature type="compositionally biased region" description="Basic and acidic residues" evidence="1">
    <location>
        <begin position="100"/>
        <end position="115"/>
    </location>
</feature>